<dbReference type="Gene3D" id="3.30.450.40">
    <property type="match status" value="1"/>
</dbReference>
<dbReference type="InterPro" id="IPR003018">
    <property type="entry name" value="GAF"/>
</dbReference>
<evidence type="ECO:0000256" key="3">
    <source>
        <dbReference type="ARBA" id="ARBA00022491"/>
    </source>
</evidence>
<evidence type="ECO:0000313" key="14">
    <source>
        <dbReference type="Proteomes" id="UP000464374"/>
    </source>
</evidence>
<dbReference type="RefSeq" id="WP_162662635.1">
    <property type="nucleotide sequence ID" value="NZ_CP048020.1"/>
</dbReference>
<dbReference type="Pfam" id="PF00158">
    <property type="entry name" value="Sigma54_activat"/>
    <property type="match status" value="1"/>
</dbReference>
<keyword evidence="8" id="KW-0805">Transcription regulation</keyword>
<dbReference type="GO" id="GO:0005524">
    <property type="term" value="F:ATP binding"/>
    <property type="evidence" value="ECO:0007669"/>
    <property type="project" value="UniProtKB-KW"/>
</dbReference>
<evidence type="ECO:0000256" key="7">
    <source>
        <dbReference type="ARBA" id="ARBA00023012"/>
    </source>
</evidence>
<evidence type="ECO:0000313" key="13">
    <source>
        <dbReference type="EMBL" id="QHX42605.1"/>
    </source>
</evidence>
<dbReference type="Proteomes" id="UP000464374">
    <property type="component" value="Chromosome"/>
</dbReference>
<keyword evidence="6" id="KW-0067">ATP-binding</keyword>
<dbReference type="InterPro" id="IPR009057">
    <property type="entry name" value="Homeodomain-like_sf"/>
</dbReference>
<keyword evidence="5" id="KW-0547">Nucleotide-binding</keyword>
<dbReference type="SMART" id="SM00382">
    <property type="entry name" value="AAA"/>
    <property type="match status" value="1"/>
</dbReference>
<evidence type="ECO:0000256" key="6">
    <source>
        <dbReference type="ARBA" id="ARBA00022840"/>
    </source>
</evidence>
<gene>
    <name evidence="13" type="ORF">GWP43_03120</name>
</gene>
<dbReference type="GO" id="GO:0005737">
    <property type="term" value="C:cytoplasm"/>
    <property type="evidence" value="ECO:0007669"/>
    <property type="project" value="UniProtKB-SubCell"/>
</dbReference>
<dbReference type="EMBL" id="CP048020">
    <property type="protein sequence ID" value="QHX42605.1"/>
    <property type="molecule type" value="Genomic_DNA"/>
</dbReference>
<evidence type="ECO:0000259" key="12">
    <source>
        <dbReference type="PROSITE" id="PS50045"/>
    </source>
</evidence>
<dbReference type="Gene3D" id="3.40.50.300">
    <property type="entry name" value="P-loop containing nucleotide triphosphate hydrolases"/>
    <property type="match status" value="1"/>
</dbReference>
<keyword evidence="10" id="KW-0010">Activator</keyword>
<dbReference type="GO" id="GO:0000160">
    <property type="term" value="P:phosphorelay signal transduction system"/>
    <property type="evidence" value="ECO:0007669"/>
    <property type="project" value="UniProtKB-KW"/>
</dbReference>
<dbReference type="InterPro" id="IPR027417">
    <property type="entry name" value="P-loop_NTPase"/>
</dbReference>
<keyword evidence="9" id="KW-0238">DNA-binding</keyword>
<evidence type="ECO:0000256" key="4">
    <source>
        <dbReference type="ARBA" id="ARBA00022553"/>
    </source>
</evidence>
<dbReference type="SUPFAM" id="SSF46689">
    <property type="entry name" value="Homeodomain-like"/>
    <property type="match status" value="1"/>
</dbReference>
<dbReference type="CDD" id="cd00009">
    <property type="entry name" value="AAA"/>
    <property type="match status" value="1"/>
</dbReference>
<dbReference type="AlphaFoldDB" id="A0A6P1XZ19"/>
<dbReference type="PANTHER" id="PTHR32071:SF95">
    <property type="entry name" value="DNA-BINDING TRANSCRIPTIONAL REGULATOR NTRC"/>
    <property type="match status" value="1"/>
</dbReference>
<evidence type="ECO:0000256" key="8">
    <source>
        <dbReference type="ARBA" id="ARBA00023015"/>
    </source>
</evidence>
<dbReference type="Pfam" id="PF02954">
    <property type="entry name" value="HTH_8"/>
    <property type="match status" value="1"/>
</dbReference>
<dbReference type="SUPFAM" id="SSF52540">
    <property type="entry name" value="P-loop containing nucleoside triphosphate hydrolases"/>
    <property type="match status" value="1"/>
</dbReference>
<evidence type="ECO:0000256" key="11">
    <source>
        <dbReference type="ARBA" id="ARBA00023163"/>
    </source>
</evidence>
<keyword evidence="2" id="KW-0963">Cytoplasm</keyword>
<dbReference type="KEGG" id="trz:GWP43_03120"/>
<dbReference type="InterPro" id="IPR003593">
    <property type="entry name" value="AAA+_ATPase"/>
</dbReference>
<name>A0A6P1XZ19_9SPIR</name>
<keyword evidence="4" id="KW-0597">Phosphoprotein</keyword>
<dbReference type="PRINTS" id="PR01590">
    <property type="entry name" value="HTHFIS"/>
</dbReference>
<comment type="subcellular location">
    <subcellularLocation>
        <location evidence="1">Cytoplasm</location>
    </subcellularLocation>
</comment>
<accession>A0A6P1XZ19</accession>
<evidence type="ECO:0000256" key="5">
    <source>
        <dbReference type="ARBA" id="ARBA00022741"/>
    </source>
</evidence>
<dbReference type="InterPro" id="IPR058031">
    <property type="entry name" value="AAA_lid_NorR"/>
</dbReference>
<dbReference type="PANTHER" id="PTHR32071">
    <property type="entry name" value="TRANSCRIPTIONAL REGULATORY PROTEIN"/>
    <property type="match status" value="1"/>
</dbReference>
<protein>
    <submittedName>
        <fullName evidence="13">Sigma-54-dependent Fis family transcriptional regulator</fullName>
    </submittedName>
</protein>
<keyword evidence="11" id="KW-0804">Transcription</keyword>
<proteinExistence type="predicted"/>
<dbReference type="Pfam" id="PF13185">
    <property type="entry name" value="GAF_2"/>
    <property type="match status" value="1"/>
</dbReference>
<dbReference type="PROSITE" id="PS50045">
    <property type="entry name" value="SIGMA54_INTERACT_4"/>
    <property type="match status" value="1"/>
</dbReference>
<organism evidence="13 14">
    <name type="scientific">Treponema vincentii</name>
    <dbReference type="NCBI Taxonomy" id="69710"/>
    <lineage>
        <taxon>Bacteria</taxon>
        <taxon>Pseudomonadati</taxon>
        <taxon>Spirochaetota</taxon>
        <taxon>Spirochaetia</taxon>
        <taxon>Spirochaetales</taxon>
        <taxon>Treponemataceae</taxon>
        <taxon>Treponema</taxon>
    </lineage>
</organism>
<dbReference type="Gene3D" id="1.10.10.60">
    <property type="entry name" value="Homeodomain-like"/>
    <property type="match status" value="1"/>
</dbReference>
<feature type="domain" description="Sigma-54 factor interaction" evidence="12">
    <location>
        <begin position="195"/>
        <end position="413"/>
    </location>
</feature>
<dbReference type="Gene3D" id="1.10.8.60">
    <property type="match status" value="1"/>
</dbReference>
<keyword evidence="7" id="KW-0902">Two-component regulatory system</keyword>
<dbReference type="InterPro" id="IPR002197">
    <property type="entry name" value="HTH_Fis"/>
</dbReference>
<dbReference type="GO" id="GO:0006355">
    <property type="term" value="P:regulation of DNA-templated transcription"/>
    <property type="evidence" value="ECO:0007669"/>
    <property type="project" value="InterPro"/>
</dbReference>
<evidence type="ECO:0000256" key="10">
    <source>
        <dbReference type="ARBA" id="ARBA00023159"/>
    </source>
</evidence>
<evidence type="ECO:0000256" key="2">
    <source>
        <dbReference type="ARBA" id="ARBA00022490"/>
    </source>
</evidence>
<dbReference type="GO" id="GO:0043565">
    <property type="term" value="F:sequence-specific DNA binding"/>
    <property type="evidence" value="ECO:0007669"/>
    <property type="project" value="InterPro"/>
</dbReference>
<keyword evidence="3" id="KW-0678">Repressor</keyword>
<dbReference type="Pfam" id="PF25601">
    <property type="entry name" value="AAA_lid_14"/>
    <property type="match status" value="1"/>
</dbReference>
<dbReference type="InterPro" id="IPR029016">
    <property type="entry name" value="GAF-like_dom_sf"/>
</dbReference>
<evidence type="ECO:0000256" key="1">
    <source>
        <dbReference type="ARBA" id="ARBA00004496"/>
    </source>
</evidence>
<dbReference type="SUPFAM" id="SSF55781">
    <property type="entry name" value="GAF domain-like"/>
    <property type="match status" value="1"/>
</dbReference>
<dbReference type="SMART" id="SM00065">
    <property type="entry name" value="GAF"/>
    <property type="match status" value="1"/>
</dbReference>
<reference evidence="13 14" key="1">
    <citation type="submission" date="2020-01" db="EMBL/GenBank/DDBJ databases">
        <title>Complete genome sequence of a human oral phylogroup 1 Treponema sp. strain ATCC 700766, originally isolated from periodontitis dental plaque.</title>
        <authorList>
            <person name="Chan Y."/>
            <person name="Huo Y.-B."/>
            <person name="Yu X.-L."/>
            <person name="Zeng H."/>
            <person name="Leung W.-K."/>
            <person name="Watt R.M."/>
        </authorList>
    </citation>
    <scope>NUCLEOTIDE SEQUENCE [LARGE SCALE GENOMIC DNA]</scope>
    <source>
        <strain evidence="13 14">OMZ 804</strain>
    </source>
</reference>
<evidence type="ECO:0000256" key="9">
    <source>
        <dbReference type="ARBA" id="ARBA00023125"/>
    </source>
</evidence>
<sequence>MYISGRILPERLAALINTPLFTRGALASGDTLLELILRSTMQAVGSTAASLFLADETLQNARTIAYICDDTFYCIDAKRALPAAAAWVLRQNEPLRMNTPDTESRFTSNGMDETPYSASGFIAVPLRIEDFRIGILEAVDKKDGGNFSEADLSLLSLIAGYAAPVYRTSCAYRLYVDTVKYTEQRTDREAKETPFIAASPVMREKLALCKQLAFSDIPVFIIGENGVGKTSVAKQLHIYSRRADYPFIRVNCAEPAEELLAHRLFGAKSDSTDVSDESCFKQAEGGTLFLDEAAAIPLSLQKRLLDRILQLEQSSGNIRLIASTSRDIEQLTREGDFLSELYGKLNVLPLYIPPLRQRKEDIDALARFFLHQAAQEMRKPFIDFSPDAHEALQQAEWKGNIRELKNTVEYGCLNGCPPLVTAEYLFPRSTVAVSAGDVGGLKSATDAFKRTYIRTVLETTGGNQTAAASILKIQRTYLSRLMKELNIKN</sequence>
<dbReference type="InterPro" id="IPR002078">
    <property type="entry name" value="Sigma_54_int"/>
</dbReference>